<gene>
    <name evidence="1" type="ORF">F8165_07210</name>
</gene>
<dbReference type="AlphaFoldDB" id="A0AAN5XUS7"/>
<reference evidence="1 2" key="1">
    <citation type="submission" date="2019-10" db="EMBL/GenBank/DDBJ databases">
        <title>Bacillus from the desert of Cuatro Cinegas, Coahuila.</title>
        <authorList>
            <person name="Olmedo-Alvarez G."/>
            <person name="Saldana S."/>
            <person name="Barcelo D."/>
        </authorList>
    </citation>
    <scope>NUCLEOTIDE SEQUENCE [LARGE SCALE GENOMIC DNA]</scope>
    <source>
        <strain evidence="1 2">CH316_11T</strain>
    </source>
</reference>
<evidence type="ECO:0008006" key="3">
    <source>
        <dbReference type="Google" id="ProtNLM"/>
    </source>
</evidence>
<evidence type="ECO:0000313" key="2">
    <source>
        <dbReference type="Proteomes" id="UP000461739"/>
    </source>
</evidence>
<accession>A0AAN5XUS7</accession>
<evidence type="ECO:0000313" key="1">
    <source>
        <dbReference type="EMBL" id="KAB2451507.1"/>
    </source>
</evidence>
<dbReference type="EMBL" id="WBPI01000004">
    <property type="protein sequence ID" value="KAB2451507.1"/>
    <property type="molecule type" value="Genomic_DNA"/>
</dbReference>
<dbReference type="RefSeq" id="WP_151527086.1">
    <property type="nucleotide sequence ID" value="NZ_WBPA01000001.1"/>
</dbReference>
<comment type="caution">
    <text evidence="1">The sequence shown here is derived from an EMBL/GenBank/DDBJ whole genome shotgun (WGS) entry which is preliminary data.</text>
</comment>
<sequence>MKKELVQVVESYIDWIHIQFEDGGTFIGDDYIDSIEDMFQEAGISYNQDDLTQTMQEIVHSLSKKYGSNNVFYGSPEHTILIGNRYVTIYNQLIVLLNNSI</sequence>
<dbReference type="Proteomes" id="UP000461739">
    <property type="component" value="Unassembled WGS sequence"/>
</dbReference>
<proteinExistence type="predicted"/>
<name>A0AAN5XUS7_BACCE</name>
<organism evidence="1 2">
    <name type="scientific">Bacillus cereus</name>
    <dbReference type="NCBI Taxonomy" id="1396"/>
    <lineage>
        <taxon>Bacteria</taxon>
        <taxon>Bacillati</taxon>
        <taxon>Bacillota</taxon>
        <taxon>Bacilli</taxon>
        <taxon>Bacillales</taxon>
        <taxon>Bacillaceae</taxon>
        <taxon>Bacillus</taxon>
        <taxon>Bacillus cereus group</taxon>
    </lineage>
</organism>
<protein>
    <recommendedName>
        <fullName evidence="3">CdiI immunity protein domain-containing protein</fullName>
    </recommendedName>
</protein>